<sequence>MVGGDCWGFLFMDYPHGSRKYRRFIRFRQMRVGQQRALSWDTLREGGEEVRARGLIMENTPSDRMFLEAVVPSYRTMMVEFLPTFLFRPWPADQPNSDMDDLNVEPPPPEVSFCLFGERQNMSLRRLLLPPDSIPKMSWFRNLYHREHSYAG</sequence>
<dbReference type="EMBL" id="MNCJ02000318">
    <property type="protein sequence ID" value="KAF5814251.1"/>
    <property type="molecule type" value="Genomic_DNA"/>
</dbReference>
<accession>A0A9K3NVL6</accession>
<name>A0A9K3NVL6_HELAN</name>
<dbReference type="Proteomes" id="UP000215914">
    <property type="component" value="Unassembled WGS sequence"/>
</dbReference>
<proteinExistence type="predicted"/>
<keyword evidence="2" id="KW-1185">Reference proteome</keyword>
<gene>
    <name evidence="1" type="ORF">HanXRQr2_Chr03g0108951</name>
</gene>
<organism evidence="1 2">
    <name type="scientific">Helianthus annuus</name>
    <name type="common">Common sunflower</name>
    <dbReference type="NCBI Taxonomy" id="4232"/>
    <lineage>
        <taxon>Eukaryota</taxon>
        <taxon>Viridiplantae</taxon>
        <taxon>Streptophyta</taxon>
        <taxon>Embryophyta</taxon>
        <taxon>Tracheophyta</taxon>
        <taxon>Spermatophyta</taxon>
        <taxon>Magnoliopsida</taxon>
        <taxon>eudicotyledons</taxon>
        <taxon>Gunneridae</taxon>
        <taxon>Pentapetalae</taxon>
        <taxon>asterids</taxon>
        <taxon>campanulids</taxon>
        <taxon>Asterales</taxon>
        <taxon>Asteraceae</taxon>
        <taxon>Asteroideae</taxon>
        <taxon>Heliantheae alliance</taxon>
        <taxon>Heliantheae</taxon>
        <taxon>Helianthus</taxon>
    </lineage>
</organism>
<dbReference type="Gramene" id="mRNA:HanXRQr2_Chr03g0108951">
    <property type="protein sequence ID" value="CDS:HanXRQr2_Chr03g0108951.1"/>
    <property type="gene ID" value="HanXRQr2_Chr03g0108951"/>
</dbReference>
<evidence type="ECO:0000313" key="1">
    <source>
        <dbReference type="EMBL" id="KAF5814251.1"/>
    </source>
</evidence>
<comment type="caution">
    <text evidence="1">The sequence shown here is derived from an EMBL/GenBank/DDBJ whole genome shotgun (WGS) entry which is preliminary data.</text>
</comment>
<reference evidence="1" key="1">
    <citation type="journal article" date="2017" name="Nature">
        <title>The sunflower genome provides insights into oil metabolism, flowering and Asterid evolution.</title>
        <authorList>
            <person name="Badouin H."/>
            <person name="Gouzy J."/>
            <person name="Grassa C.J."/>
            <person name="Murat F."/>
            <person name="Staton S.E."/>
            <person name="Cottret L."/>
            <person name="Lelandais-Briere C."/>
            <person name="Owens G.L."/>
            <person name="Carrere S."/>
            <person name="Mayjonade B."/>
            <person name="Legrand L."/>
            <person name="Gill N."/>
            <person name="Kane N.C."/>
            <person name="Bowers J.E."/>
            <person name="Hubner S."/>
            <person name="Bellec A."/>
            <person name="Berard A."/>
            <person name="Berges H."/>
            <person name="Blanchet N."/>
            <person name="Boniface M.C."/>
            <person name="Brunel D."/>
            <person name="Catrice O."/>
            <person name="Chaidir N."/>
            <person name="Claudel C."/>
            <person name="Donnadieu C."/>
            <person name="Faraut T."/>
            <person name="Fievet G."/>
            <person name="Helmstetter N."/>
            <person name="King M."/>
            <person name="Knapp S.J."/>
            <person name="Lai Z."/>
            <person name="Le Paslier M.C."/>
            <person name="Lippi Y."/>
            <person name="Lorenzon L."/>
            <person name="Mandel J.R."/>
            <person name="Marage G."/>
            <person name="Marchand G."/>
            <person name="Marquand E."/>
            <person name="Bret-Mestries E."/>
            <person name="Morien E."/>
            <person name="Nambeesan S."/>
            <person name="Nguyen T."/>
            <person name="Pegot-Espagnet P."/>
            <person name="Pouilly N."/>
            <person name="Raftis F."/>
            <person name="Sallet E."/>
            <person name="Schiex T."/>
            <person name="Thomas J."/>
            <person name="Vandecasteele C."/>
            <person name="Vares D."/>
            <person name="Vear F."/>
            <person name="Vautrin S."/>
            <person name="Crespi M."/>
            <person name="Mangin B."/>
            <person name="Burke J.M."/>
            <person name="Salse J."/>
            <person name="Munos S."/>
            <person name="Vincourt P."/>
            <person name="Rieseberg L.H."/>
            <person name="Langlade N.B."/>
        </authorList>
    </citation>
    <scope>NUCLEOTIDE SEQUENCE</scope>
    <source>
        <tissue evidence="1">Leaves</tissue>
    </source>
</reference>
<dbReference type="AlphaFoldDB" id="A0A9K3NVL6"/>
<reference evidence="1" key="2">
    <citation type="submission" date="2020-06" db="EMBL/GenBank/DDBJ databases">
        <title>Helianthus annuus Genome sequencing and assembly Release 2.</title>
        <authorList>
            <person name="Gouzy J."/>
            <person name="Langlade N."/>
            <person name="Munos S."/>
        </authorList>
    </citation>
    <scope>NUCLEOTIDE SEQUENCE</scope>
    <source>
        <tissue evidence="1">Leaves</tissue>
    </source>
</reference>
<evidence type="ECO:0000313" key="2">
    <source>
        <dbReference type="Proteomes" id="UP000215914"/>
    </source>
</evidence>
<protein>
    <submittedName>
        <fullName evidence="1">Uncharacterized protein</fullName>
    </submittedName>
</protein>